<dbReference type="Proteomes" id="UP001418222">
    <property type="component" value="Unassembled WGS sequence"/>
</dbReference>
<dbReference type="AlphaFoldDB" id="A0AAP0FYI0"/>
<dbReference type="Pfam" id="PF07727">
    <property type="entry name" value="RVT_2"/>
    <property type="match status" value="1"/>
</dbReference>
<comment type="caution">
    <text evidence="2">The sequence shown here is derived from an EMBL/GenBank/DDBJ whole genome shotgun (WGS) entry which is preliminary data.</text>
</comment>
<name>A0AAP0FYI0_9ASPA</name>
<sequence length="276" mass="30757">MDVKTAFLNGELDEEIYMSQPEGYVHKDLKDKVCKLDKSIYGLKQAPKMWHIKFDQVVKSVGFQSSLSDKCLYYRSMSNQTVIICLYVDDMLILGSDLAAVKDTKSALAKAFDMKDLGPVDTLLGMKVRVDKGRVTLSQAHYIEQILTTWGYKDRRPVETPIDPTVKLSPNEGTGVDQVKYSKIIGSLMYATSCTRPDIAFSVGMLSRFTSSPGKEHWDALDRLMRYLKGTKDHALCYTGYPPTLEGYSDASWYSEVGNSKSTSGFIFTLGGAAVT</sequence>
<keyword evidence="3" id="KW-1185">Reference proteome</keyword>
<dbReference type="PANTHER" id="PTHR11439">
    <property type="entry name" value="GAG-POL-RELATED RETROTRANSPOSON"/>
    <property type="match status" value="1"/>
</dbReference>
<dbReference type="SUPFAM" id="SSF56672">
    <property type="entry name" value="DNA/RNA polymerases"/>
    <property type="match status" value="1"/>
</dbReference>
<dbReference type="EMBL" id="JBBWWQ010000016">
    <property type="protein sequence ID" value="KAK8925843.1"/>
    <property type="molecule type" value="Genomic_DNA"/>
</dbReference>
<evidence type="ECO:0000313" key="3">
    <source>
        <dbReference type="Proteomes" id="UP001418222"/>
    </source>
</evidence>
<dbReference type="InterPro" id="IPR043502">
    <property type="entry name" value="DNA/RNA_pol_sf"/>
</dbReference>
<proteinExistence type="predicted"/>
<gene>
    <name evidence="2" type="ORF">KSP39_PZI018239</name>
</gene>
<evidence type="ECO:0000313" key="2">
    <source>
        <dbReference type="EMBL" id="KAK8925843.1"/>
    </source>
</evidence>
<dbReference type="InterPro" id="IPR013103">
    <property type="entry name" value="RVT_2"/>
</dbReference>
<accession>A0AAP0FYI0</accession>
<feature type="domain" description="Reverse transcriptase Ty1/copia-type" evidence="1">
    <location>
        <begin position="1"/>
        <end position="162"/>
    </location>
</feature>
<reference evidence="2 3" key="1">
    <citation type="journal article" date="2022" name="Nat. Plants">
        <title>Genomes of leafy and leafless Platanthera orchids illuminate the evolution of mycoheterotrophy.</title>
        <authorList>
            <person name="Li M.H."/>
            <person name="Liu K.W."/>
            <person name="Li Z."/>
            <person name="Lu H.C."/>
            <person name="Ye Q.L."/>
            <person name="Zhang D."/>
            <person name="Wang J.Y."/>
            <person name="Li Y.F."/>
            <person name="Zhong Z.M."/>
            <person name="Liu X."/>
            <person name="Yu X."/>
            <person name="Liu D.K."/>
            <person name="Tu X.D."/>
            <person name="Liu B."/>
            <person name="Hao Y."/>
            <person name="Liao X.Y."/>
            <person name="Jiang Y.T."/>
            <person name="Sun W.H."/>
            <person name="Chen J."/>
            <person name="Chen Y.Q."/>
            <person name="Ai Y."/>
            <person name="Zhai J.W."/>
            <person name="Wu S.S."/>
            <person name="Zhou Z."/>
            <person name="Hsiao Y.Y."/>
            <person name="Wu W.L."/>
            <person name="Chen Y.Y."/>
            <person name="Lin Y.F."/>
            <person name="Hsu J.L."/>
            <person name="Li C.Y."/>
            <person name="Wang Z.W."/>
            <person name="Zhao X."/>
            <person name="Zhong W.Y."/>
            <person name="Ma X.K."/>
            <person name="Ma L."/>
            <person name="Huang J."/>
            <person name="Chen G.Z."/>
            <person name="Huang M.Z."/>
            <person name="Huang L."/>
            <person name="Peng D.H."/>
            <person name="Luo Y.B."/>
            <person name="Zou S.Q."/>
            <person name="Chen S.P."/>
            <person name="Lan S."/>
            <person name="Tsai W.C."/>
            <person name="Van de Peer Y."/>
            <person name="Liu Z.J."/>
        </authorList>
    </citation>
    <scope>NUCLEOTIDE SEQUENCE [LARGE SCALE GENOMIC DNA]</scope>
    <source>
        <strain evidence="2">Lor287</strain>
    </source>
</reference>
<organism evidence="2 3">
    <name type="scientific">Platanthera zijinensis</name>
    <dbReference type="NCBI Taxonomy" id="2320716"/>
    <lineage>
        <taxon>Eukaryota</taxon>
        <taxon>Viridiplantae</taxon>
        <taxon>Streptophyta</taxon>
        <taxon>Embryophyta</taxon>
        <taxon>Tracheophyta</taxon>
        <taxon>Spermatophyta</taxon>
        <taxon>Magnoliopsida</taxon>
        <taxon>Liliopsida</taxon>
        <taxon>Asparagales</taxon>
        <taxon>Orchidaceae</taxon>
        <taxon>Orchidoideae</taxon>
        <taxon>Orchideae</taxon>
        <taxon>Orchidinae</taxon>
        <taxon>Platanthera</taxon>
    </lineage>
</organism>
<evidence type="ECO:0000259" key="1">
    <source>
        <dbReference type="Pfam" id="PF07727"/>
    </source>
</evidence>
<dbReference type="PANTHER" id="PTHR11439:SF440">
    <property type="entry name" value="INTEGRASE CATALYTIC DOMAIN-CONTAINING PROTEIN"/>
    <property type="match status" value="1"/>
</dbReference>
<protein>
    <recommendedName>
        <fullName evidence="1">Reverse transcriptase Ty1/copia-type domain-containing protein</fullName>
    </recommendedName>
</protein>